<keyword evidence="1" id="KW-0808">Transferase</keyword>
<dbReference type="AlphaFoldDB" id="A0A2K3YFE7"/>
<name>A0A2K3YFE7_9STAP</name>
<organism evidence="1 2">
    <name type="scientific">Staphylococcus rostri</name>
    <dbReference type="NCBI Taxonomy" id="522262"/>
    <lineage>
        <taxon>Bacteria</taxon>
        <taxon>Bacillati</taxon>
        <taxon>Bacillota</taxon>
        <taxon>Bacilli</taxon>
        <taxon>Bacillales</taxon>
        <taxon>Staphylococcaceae</taxon>
        <taxon>Staphylococcus</taxon>
    </lineage>
</organism>
<feature type="non-terminal residue" evidence="1">
    <location>
        <position position="1"/>
    </location>
</feature>
<dbReference type="EMBL" id="PPRF01000133">
    <property type="protein sequence ID" value="PNZ24330.1"/>
    <property type="molecule type" value="Genomic_DNA"/>
</dbReference>
<accession>A0A2K3YFE7</accession>
<gene>
    <name evidence="1" type="ORF">CD122_11415</name>
</gene>
<sequence length="61" mass="7261">NLLSIFLNRYTNLIKRGKHAPVKFFKTTKVDLLKMLSNKYLDDNSKSFIYDLFLGKYDIKE</sequence>
<comment type="caution">
    <text evidence="1">The sequence shown here is derived from an EMBL/GenBank/DDBJ whole genome shotgun (WGS) entry which is preliminary data.</text>
</comment>
<protein>
    <submittedName>
        <fullName evidence="1">Glycosyl transferase</fullName>
    </submittedName>
</protein>
<evidence type="ECO:0000313" key="1">
    <source>
        <dbReference type="EMBL" id="PNZ24330.1"/>
    </source>
</evidence>
<dbReference type="Proteomes" id="UP000242752">
    <property type="component" value="Unassembled WGS sequence"/>
</dbReference>
<keyword evidence="2" id="KW-1185">Reference proteome</keyword>
<dbReference type="GO" id="GO:0016740">
    <property type="term" value="F:transferase activity"/>
    <property type="evidence" value="ECO:0007669"/>
    <property type="project" value="UniProtKB-KW"/>
</dbReference>
<evidence type="ECO:0000313" key="2">
    <source>
        <dbReference type="Proteomes" id="UP000242752"/>
    </source>
</evidence>
<proteinExistence type="predicted"/>
<reference evidence="1 2" key="1">
    <citation type="submission" date="2017-08" db="EMBL/GenBank/DDBJ databases">
        <title>Draft genome sequences of 64 type strains of genus Staph aureus.</title>
        <authorList>
            <person name="Cole K."/>
            <person name="Golubchik T."/>
            <person name="Russell J."/>
            <person name="Foster D."/>
            <person name="Llewelyn M."/>
            <person name="Wilson D."/>
            <person name="Crook D."/>
            <person name="Paul J."/>
        </authorList>
    </citation>
    <scope>NUCLEOTIDE SEQUENCE [LARGE SCALE GENOMIC DNA]</scope>
    <source>
        <strain evidence="1 2">DSM 21968</strain>
    </source>
</reference>